<proteinExistence type="inferred from homology"/>
<dbReference type="Gene3D" id="3.40.710.10">
    <property type="entry name" value="DD-peptidase/beta-lactamase superfamily"/>
    <property type="match status" value="1"/>
</dbReference>
<dbReference type="PRINTS" id="PR00725">
    <property type="entry name" value="DADACBPTASE1"/>
</dbReference>
<feature type="region of interest" description="Disordered" evidence="8">
    <location>
        <begin position="594"/>
        <end position="624"/>
    </location>
</feature>
<sequence>MTFLNEKLKNNSTKNQKIQQQSNQEKVVIYKKKDKCFINQSEKQCEKMNKNNQYKKQLDQIEREQSLKQRNQIQEPDKNIELQDQINKSQEQANKCQDQKFEQNINDQQQMKNSNYNKNNVSRSNNCSVQSTLDLDQIKKLKYSNQFNYQLNQNKTDPKPCVSSKSWVVYNLDNKKFIDGKSAYVQREVASLTKIMTFYCAQQIIYKYKLKQDKITFQVTQWASRICGTSAKLKKGMKIKLTDLFYAMMLPSGNDAAFVMAENFGTFLQMSKEDRKCIYNIEVFADEVANAKNPVYKYLNEMNKIAQDMDMGTTNYSNPHGLMHRENLSSASDVAKISCQALENKFFRKVVKTQKHTCIVEKNNEQLEMTWENTNKMLKKEEWFGLKTGITDQAGPCLASAVTYYDNFCQINRNYVIIICKSKSMEARWMETEILAKWAHKKICQSEKNKIIKQAINQDNNSFVARSIINTQQTSRSQLNEIRFQNSSQSIQNGEQFDKRKQNVKKKNRNNQKLNSRIQQQNNFDESGYASDVSSQNMSQTSDNQQNQSKNKLNLMNMDKQLQITMHNENENQNEKLVDLEIQLKEQSVIKLKQKQNISNQQTQDSNQDQSTSYEDNNKIQLKA</sequence>
<feature type="compositionally biased region" description="Low complexity" evidence="8">
    <location>
        <begin position="599"/>
        <end position="613"/>
    </location>
</feature>
<dbReference type="EMBL" id="LDAU01000110">
    <property type="protein sequence ID" value="KRX05169.1"/>
    <property type="molecule type" value="Genomic_DNA"/>
</dbReference>
<feature type="domain" description="Peptidase S11 D-alanyl-D-alanine carboxypeptidase A N-terminal" evidence="9">
    <location>
        <begin position="156"/>
        <end position="264"/>
    </location>
</feature>
<dbReference type="InterPro" id="IPR001967">
    <property type="entry name" value="Peptidase_S11_N"/>
</dbReference>
<dbReference type="SUPFAM" id="SSF56601">
    <property type="entry name" value="beta-lactamase/transpeptidase-like"/>
    <property type="match status" value="1"/>
</dbReference>
<dbReference type="GO" id="GO:0006508">
    <property type="term" value="P:proteolysis"/>
    <property type="evidence" value="ECO:0007669"/>
    <property type="project" value="InterPro"/>
</dbReference>
<feature type="compositionally biased region" description="Polar residues" evidence="8">
    <location>
        <begin position="485"/>
        <end position="495"/>
    </location>
</feature>
<evidence type="ECO:0000313" key="11">
    <source>
        <dbReference type="Proteomes" id="UP000054937"/>
    </source>
</evidence>
<comment type="similarity">
    <text evidence="1">Belongs to the peptidase S11 family.</text>
</comment>
<keyword evidence="3" id="KW-0378">Hydrolase</keyword>
<feature type="compositionally biased region" description="Low complexity" evidence="8">
    <location>
        <begin position="534"/>
        <end position="549"/>
    </location>
</feature>
<dbReference type="GO" id="GO:0008360">
    <property type="term" value="P:regulation of cell shape"/>
    <property type="evidence" value="ECO:0007669"/>
    <property type="project" value="UniProtKB-KW"/>
</dbReference>
<evidence type="ECO:0000256" key="3">
    <source>
        <dbReference type="ARBA" id="ARBA00022801"/>
    </source>
</evidence>
<feature type="coiled-coil region" evidence="7">
    <location>
        <begin position="51"/>
        <end position="99"/>
    </location>
</feature>
<keyword evidence="11" id="KW-1185">Reference proteome</keyword>
<evidence type="ECO:0000256" key="5">
    <source>
        <dbReference type="ARBA" id="ARBA00022984"/>
    </source>
</evidence>
<dbReference type="Pfam" id="PF00768">
    <property type="entry name" value="Peptidase_S11"/>
    <property type="match status" value="2"/>
</dbReference>
<feature type="compositionally biased region" description="Polar residues" evidence="8">
    <location>
        <begin position="10"/>
        <end position="23"/>
    </location>
</feature>
<keyword evidence="6" id="KW-0961">Cell wall biogenesis/degradation</keyword>
<dbReference type="GO" id="GO:0071555">
    <property type="term" value="P:cell wall organization"/>
    <property type="evidence" value="ECO:0007669"/>
    <property type="project" value="UniProtKB-KW"/>
</dbReference>
<evidence type="ECO:0000313" key="10">
    <source>
        <dbReference type="EMBL" id="KRX05169.1"/>
    </source>
</evidence>
<dbReference type="OrthoDB" id="10254188at2759"/>
<evidence type="ECO:0000256" key="6">
    <source>
        <dbReference type="ARBA" id="ARBA00023316"/>
    </source>
</evidence>
<dbReference type="PANTHER" id="PTHR21581">
    <property type="entry name" value="D-ALANYL-D-ALANINE CARBOXYPEPTIDASE"/>
    <property type="match status" value="1"/>
</dbReference>
<feature type="region of interest" description="Disordered" evidence="8">
    <location>
        <begin position="485"/>
        <end position="549"/>
    </location>
</feature>
<evidence type="ECO:0000256" key="4">
    <source>
        <dbReference type="ARBA" id="ARBA00022960"/>
    </source>
</evidence>
<organism evidence="10 11">
    <name type="scientific">Pseudocohnilembus persalinus</name>
    <name type="common">Ciliate</name>
    <dbReference type="NCBI Taxonomy" id="266149"/>
    <lineage>
        <taxon>Eukaryota</taxon>
        <taxon>Sar</taxon>
        <taxon>Alveolata</taxon>
        <taxon>Ciliophora</taxon>
        <taxon>Intramacronucleata</taxon>
        <taxon>Oligohymenophorea</taxon>
        <taxon>Scuticociliatia</taxon>
        <taxon>Philasterida</taxon>
        <taxon>Pseudocohnilembidae</taxon>
        <taxon>Pseudocohnilembus</taxon>
    </lineage>
</organism>
<evidence type="ECO:0000256" key="8">
    <source>
        <dbReference type="SAM" id="MobiDB-lite"/>
    </source>
</evidence>
<evidence type="ECO:0000256" key="1">
    <source>
        <dbReference type="ARBA" id="ARBA00007164"/>
    </source>
</evidence>
<keyword evidence="4" id="KW-0133">Cell shape</keyword>
<comment type="caution">
    <text evidence="10">The sequence shown here is derived from an EMBL/GenBank/DDBJ whole genome shotgun (WGS) entry which is preliminary data.</text>
</comment>
<name>A0A0V0QSK1_PSEPJ</name>
<feature type="region of interest" description="Disordered" evidence="8">
    <location>
        <begin position="1"/>
        <end position="23"/>
    </location>
</feature>
<reference evidence="10 11" key="1">
    <citation type="journal article" date="2015" name="Sci. Rep.">
        <title>Genome of the facultative scuticociliatosis pathogen Pseudocohnilembus persalinus provides insight into its virulence through horizontal gene transfer.</title>
        <authorList>
            <person name="Xiong J."/>
            <person name="Wang G."/>
            <person name="Cheng J."/>
            <person name="Tian M."/>
            <person name="Pan X."/>
            <person name="Warren A."/>
            <person name="Jiang C."/>
            <person name="Yuan D."/>
            <person name="Miao W."/>
        </authorList>
    </citation>
    <scope>NUCLEOTIDE SEQUENCE [LARGE SCALE GENOMIC DNA]</scope>
    <source>
        <strain evidence="10">36N120E</strain>
    </source>
</reference>
<dbReference type="AlphaFoldDB" id="A0A0V0QSK1"/>
<gene>
    <name evidence="10" type="ORF">PPERSA_06803</name>
</gene>
<feature type="compositionally biased region" description="Polar residues" evidence="8">
    <location>
        <begin position="514"/>
        <end position="525"/>
    </location>
</feature>
<dbReference type="InterPro" id="IPR012338">
    <property type="entry name" value="Beta-lactam/transpept-like"/>
</dbReference>
<protein>
    <submittedName>
        <fullName evidence="10">Beta-lactamase/transpeptidase-like protein</fullName>
    </submittedName>
</protein>
<keyword evidence="2" id="KW-0732">Signal</keyword>
<dbReference type="PANTHER" id="PTHR21581:SF6">
    <property type="entry name" value="TRAFFICKING PROTEIN PARTICLE COMPLEX SUBUNIT 12"/>
    <property type="match status" value="1"/>
</dbReference>
<accession>A0A0V0QSK1</accession>
<dbReference type="Proteomes" id="UP000054937">
    <property type="component" value="Unassembled WGS sequence"/>
</dbReference>
<dbReference type="InterPro" id="IPR018044">
    <property type="entry name" value="Peptidase_S11"/>
</dbReference>
<keyword evidence="7" id="KW-0175">Coiled coil</keyword>
<dbReference type="OMA" id="FHQVISC"/>
<dbReference type="GO" id="GO:0009002">
    <property type="term" value="F:serine-type D-Ala-D-Ala carboxypeptidase activity"/>
    <property type="evidence" value="ECO:0007669"/>
    <property type="project" value="InterPro"/>
</dbReference>
<dbReference type="InParanoid" id="A0A0V0QSK1"/>
<evidence type="ECO:0000256" key="7">
    <source>
        <dbReference type="SAM" id="Coils"/>
    </source>
</evidence>
<feature type="domain" description="Peptidase S11 D-alanyl-D-alanine carboxypeptidase A N-terminal" evidence="9">
    <location>
        <begin position="297"/>
        <end position="401"/>
    </location>
</feature>
<evidence type="ECO:0000256" key="2">
    <source>
        <dbReference type="ARBA" id="ARBA00022729"/>
    </source>
</evidence>
<evidence type="ECO:0000259" key="9">
    <source>
        <dbReference type="Pfam" id="PF00768"/>
    </source>
</evidence>
<keyword evidence="5" id="KW-0573">Peptidoglycan synthesis</keyword>